<gene>
    <name evidence="3" type="primary">LOC127747623</name>
</gene>
<dbReference type="KEGG" id="adu:127747623"/>
<dbReference type="GeneID" id="127747623"/>
<organism evidence="2 3">
    <name type="scientific">Arachis duranensis</name>
    <name type="common">Wild peanut</name>
    <dbReference type="NCBI Taxonomy" id="130453"/>
    <lineage>
        <taxon>Eukaryota</taxon>
        <taxon>Viridiplantae</taxon>
        <taxon>Streptophyta</taxon>
        <taxon>Embryophyta</taxon>
        <taxon>Tracheophyta</taxon>
        <taxon>Spermatophyta</taxon>
        <taxon>Magnoliopsida</taxon>
        <taxon>eudicotyledons</taxon>
        <taxon>Gunneridae</taxon>
        <taxon>Pentapetalae</taxon>
        <taxon>rosids</taxon>
        <taxon>fabids</taxon>
        <taxon>Fabales</taxon>
        <taxon>Fabaceae</taxon>
        <taxon>Papilionoideae</taxon>
        <taxon>50 kb inversion clade</taxon>
        <taxon>dalbergioids sensu lato</taxon>
        <taxon>Dalbergieae</taxon>
        <taxon>Pterocarpus clade</taxon>
        <taxon>Arachis</taxon>
    </lineage>
</organism>
<dbReference type="RefSeq" id="XP_052117675.1">
    <property type="nucleotide sequence ID" value="XM_052261715.1"/>
</dbReference>
<reference evidence="2" key="1">
    <citation type="journal article" date="2016" name="Nat. Genet.">
        <title>The genome sequences of Arachis duranensis and Arachis ipaensis, the diploid ancestors of cultivated peanut.</title>
        <authorList>
            <person name="Bertioli D.J."/>
            <person name="Cannon S.B."/>
            <person name="Froenicke L."/>
            <person name="Huang G."/>
            <person name="Farmer A.D."/>
            <person name="Cannon E.K."/>
            <person name="Liu X."/>
            <person name="Gao D."/>
            <person name="Clevenger J."/>
            <person name="Dash S."/>
            <person name="Ren L."/>
            <person name="Moretzsohn M.C."/>
            <person name="Shirasawa K."/>
            <person name="Huang W."/>
            <person name="Vidigal B."/>
            <person name="Abernathy B."/>
            <person name="Chu Y."/>
            <person name="Niederhuth C.E."/>
            <person name="Umale P."/>
            <person name="Araujo A.C."/>
            <person name="Kozik A."/>
            <person name="Kim K.D."/>
            <person name="Burow M.D."/>
            <person name="Varshney R.K."/>
            <person name="Wang X."/>
            <person name="Zhang X."/>
            <person name="Barkley N."/>
            <person name="Guimaraes P.M."/>
            <person name="Isobe S."/>
            <person name="Guo B."/>
            <person name="Liao B."/>
            <person name="Stalker H.T."/>
            <person name="Schmitz R.J."/>
            <person name="Scheffler B.E."/>
            <person name="Leal-Bertioli S.C."/>
            <person name="Xun X."/>
            <person name="Jackson S.A."/>
            <person name="Michelmore R."/>
            <person name="Ozias-Akins P."/>
        </authorList>
    </citation>
    <scope>NUCLEOTIDE SEQUENCE [LARGE SCALE GENOMIC DNA]</scope>
    <source>
        <strain evidence="2">cv. V14167</strain>
    </source>
</reference>
<proteinExistence type="predicted"/>
<evidence type="ECO:0000313" key="2">
    <source>
        <dbReference type="Proteomes" id="UP000515211"/>
    </source>
</evidence>
<name>A0A9C6TJQ6_ARADU</name>
<dbReference type="Proteomes" id="UP000515211">
    <property type="component" value="Chromosome 5"/>
</dbReference>
<evidence type="ECO:0000313" key="3">
    <source>
        <dbReference type="RefSeq" id="XP_052117675.1"/>
    </source>
</evidence>
<keyword evidence="2" id="KW-1185">Reference proteome</keyword>
<dbReference type="AlphaFoldDB" id="A0A9C6TJQ6"/>
<protein>
    <submittedName>
        <fullName evidence="3">Uncharacterized protein LOC127747623</fullName>
    </submittedName>
</protein>
<evidence type="ECO:0000256" key="1">
    <source>
        <dbReference type="SAM" id="Coils"/>
    </source>
</evidence>
<keyword evidence="1" id="KW-0175">Coiled coil</keyword>
<reference evidence="3" key="2">
    <citation type="submission" date="2025-08" db="UniProtKB">
        <authorList>
            <consortium name="RefSeq"/>
        </authorList>
    </citation>
    <scope>IDENTIFICATION</scope>
    <source>
        <tissue evidence="3">Whole plant</tissue>
    </source>
</reference>
<sequence length="416" mass="47101">MDFLEIKPDLELFFSLFQAKGVWKGLWINLNSTPGFSIFKLYKSSFKDFKEMFLKVKSVNEEFPFYLDENLGEKFPLYWCCHPQHILGPDLINSRNECIISFLIEMVDKGGLISVSDLLSWEENKAVVVEYFAGNFPGVTASSLRSRFKSKNFEGSSSNVEKADGGAEVDQPLKKKSIVFKKRKSDAVAENEGPEEERLQLDDLPNFVLKQEKLHSFDEDEESSSVWCKKFPFGVVADEVVQSEIDKNRVEAVGDVGVDQYLQVLGFRLASIGRSQEKKHRKGLSEASKIVKLKEELVLSESSAKDLKKKLTDTESKLKVEKECHERISALLKEKENDLSSVNERLTDLSAKMKKFEENKQGDILDAFAEGFVRAVNQAKFLFPDGDFGAMDPAKVIRDGKLVDDEEVSENDNLAD</sequence>
<accession>A0A9C6TJQ6</accession>
<feature type="coiled-coil region" evidence="1">
    <location>
        <begin position="290"/>
        <end position="359"/>
    </location>
</feature>